<name>A0A0B2R771_GLYSO</name>
<proteinExistence type="predicted"/>
<keyword evidence="2" id="KW-1133">Transmembrane helix</keyword>
<feature type="compositionally biased region" description="Polar residues" evidence="1">
    <location>
        <begin position="366"/>
        <end position="385"/>
    </location>
</feature>
<dbReference type="AlphaFoldDB" id="A0A0B2R771"/>
<feature type="transmembrane region" description="Helical" evidence="2">
    <location>
        <begin position="57"/>
        <end position="74"/>
    </location>
</feature>
<accession>A0A0B2R771</accession>
<evidence type="ECO:0000256" key="1">
    <source>
        <dbReference type="SAM" id="MobiDB-lite"/>
    </source>
</evidence>
<feature type="compositionally biased region" description="Polar residues" evidence="1">
    <location>
        <begin position="346"/>
        <end position="355"/>
    </location>
</feature>
<dbReference type="InterPro" id="IPR040115">
    <property type="entry name" value="Lnp"/>
</dbReference>
<dbReference type="Proteomes" id="UP000053555">
    <property type="component" value="Unassembled WGS sequence"/>
</dbReference>
<evidence type="ECO:0000259" key="3">
    <source>
        <dbReference type="Pfam" id="PF10058"/>
    </source>
</evidence>
<evidence type="ECO:0000256" key="2">
    <source>
        <dbReference type="SAM" id="Phobius"/>
    </source>
</evidence>
<reference evidence="4" key="1">
    <citation type="submission" date="2014-07" db="EMBL/GenBank/DDBJ databases">
        <title>Identification of a novel salt tolerance gene in wild soybean by whole-genome sequencing.</title>
        <authorList>
            <person name="Lam H.-M."/>
            <person name="Qi X."/>
            <person name="Li M.-W."/>
            <person name="Liu X."/>
            <person name="Xie M."/>
            <person name="Ni M."/>
            <person name="Xu X."/>
        </authorList>
    </citation>
    <scope>NUCLEOTIDE SEQUENCE [LARGE SCALE GENOMIC DNA]</scope>
    <source>
        <tissue evidence="4">Root</tissue>
    </source>
</reference>
<dbReference type="PANTHER" id="PTHR22166:SF12">
    <property type="entry name" value="ENDOPLASMIC RETICULUM JUNCTION FORMATION PROTEIN LUNAPARK"/>
    <property type="match status" value="1"/>
</dbReference>
<feature type="compositionally biased region" description="Basic and acidic residues" evidence="1">
    <location>
        <begin position="356"/>
        <end position="365"/>
    </location>
</feature>
<organism evidence="4">
    <name type="scientific">Glycine soja</name>
    <name type="common">Wild soybean</name>
    <dbReference type="NCBI Taxonomy" id="3848"/>
    <lineage>
        <taxon>Eukaryota</taxon>
        <taxon>Viridiplantae</taxon>
        <taxon>Streptophyta</taxon>
        <taxon>Embryophyta</taxon>
        <taxon>Tracheophyta</taxon>
        <taxon>Spermatophyta</taxon>
        <taxon>Magnoliopsida</taxon>
        <taxon>eudicotyledons</taxon>
        <taxon>Gunneridae</taxon>
        <taxon>Pentapetalae</taxon>
        <taxon>rosids</taxon>
        <taxon>fabids</taxon>
        <taxon>Fabales</taxon>
        <taxon>Fabaceae</taxon>
        <taxon>Papilionoideae</taxon>
        <taxon>50 kb inversion clade</taxon>
        <taxon>NPAAA clade</taxon>
        <taxon>indigoferoid/millettioid clade</taxon>
        <taxon>Phaseoleae</taxon>
        <taxon>Glycine</taxon>
        <taxon>Glycine subgen. Soja</taxon>
    </lineage>
</organism>
<dbReference type="InterPro" id="IPR019273">
    <property type="entry name" value="Lunapark_Znf"/>
</dbReference>
<protein>
    <recommendedName>
        <fullName evidence="3">Lunapark zinc ribbon domain-containing protein</fullName>
    </recommendedName>
</protein>
<dbReference type="EMBL" id="KN651967">
    <property type="protein sequence ID" value="KHN30241.1"/>
    <property type="molecule type" value="Genomic_DNA"/>
</dbReference>
<feature type="transmembrane region" description="Helical" evidence="2">
    <location>
        <begin position="20"/>
        <end position="37"/>
    </location>
</feature>
<feature type="domain" description="Lunapark zinc ribbon" evidence="3">
    <location>
        <begin position="285"/>
        <end position="335"/>
    </location>
</feature>
<dbReference type="Pfam" id="PF10058">
    <property type="entry name" value="Zn_ribbon_10"/>
    <property type="match status" value="1"/>
</dbReference>
<evidence type="ECO:0000313" key="4">
    <source>
        <dbReference type="EMBL" id="KHN30241.1"/>
    </source>
</evidence>
<feature type="region of interest" description="Disordered" evidence="1">
    <location>
        <begin position="339"/>
        <end position="400"/>
    </location>
</feature>
<sequence length="400" mass="44270">MALTRLSNRSRSWRRTSRQLILFSVLFEVIAVGYAIMTTRSMDMNWKMRAIRVLPMFLLPALSSATYTAFVSFTRMCDRKDQKILESLRAERKAKIDELKEKTNYYITQQLIQIIVVNSGRSGRYSGGAAPIRDGHVCSGAVSAESLRAERKAKIDELNEKTNYYITQQLIQRYDTDPAAKAAAATVLASKLGADSGLKVYVGDESSGVSTGKTKDVEVVQSSGLRNRKQVTSRSTSPGTTTPNYSDQQLVGSGKIDQTQTHEHNQLVVVEHHNPQSSTMNDGGWIARIAALLVGEDPTQSYELICGNCRMHNGLARKEDFPFITYYCPHCHALNKPKQSDERISGLNSHNTQSPKTDDGEEVKNASDSAAQSVIRSDNPVNTSPEIEEVSEPAISEEKS</sequence>
<gene>
    <name evidence="4" type="ORF">glysoja_045626</name>
</gene>
<keyword evidence="2" id="KW-0472">Membrane</keyword>
<feature type="compositionally biased region" description="Low complexity" evidence="1">
    <location>
        <begin position="232"/>
        <end position="243"/>
    </location>
</feature>
<dbReference type="PANTHER" id="PTHR22166">
    <property type="entry name" value="ENDOPLASMIC RETICULUM JUNCTION FORMATION PROTEIN LUNAPARK"/>
    <property type="match status" value="1"/>
</dbReference>
<feature type="region of interest" description="Disordered" evidence="1">
    <location>
        <begin position="222"/>
        <end position="250"/>
    </location>
</feature>
<dbReference type="GO" id="GO:0071786">
    <property type="term" value="P:endoplasmic reticulum tubular network organization"/>
    <property type="evidence" value="ECO:0007669"/>
    <property type="project" value="InterPro"/>
</dbReference>
<keyword evidence="2" id="KW-0812">Transmembrane</keyword>
<dbReference type="GO" id="GO:0071782">
    <property type="term" value="C:endoplasmic reticulum tubular network"/>
    <property type="evidence" value="ECO:0007669"/>
    <property type="project" value="TreeGrafter"/>
</dbReference>